<comment type="caution">
    <text evidence="1">The sequence shown here is derived from an EMBL/GenBank/DDBJ whole genome shotgun (WGS) entry which is preliminary data.</text>
</comment>
<evidence type="ECO:0000313" key="2">
    <source>
        <dbReference type="Proteomes" id="UP000828048"/>
    </source>
</evidence>
<accession>A0ACB7Z0Q3</accession>
<keyword evidence="2" id="KW-1185">Reference proteome</keyword>
<gene>
    <name evidence="1" type="ORF">Vadar_028265</name>
</gene>
<sequence>MDEILCDELLQEVFHCLPPPSSSSTATTANIFLSQFPYLSSLSLSTPAPSDAVSTFSDNLLLSAASSCPKLRILHLHSSPVSFFPLLFLSSSCPHRTSLCYSLDLPNFFDQCSSDIEIEIGWVL</sequence>
<protein>
    <submittedName>
        <fullName evidence="1">Uncharacterized protein</fullName>
    </submittedName>
</protein>
<evidence type="ECO:0000313" key="1">
    <source>
        <dbReference type="EMBL" id="KAH7858805.1"/>
    </source>
</evidence>
<name>A0ACB7Z0Q3_9ERIC</name>
<proteinExistence type="predicted"/>
<dbReference type="EMBL" id="CM037153">
    <property type="protein sequence ID" value="KAH7858805.1"/>
    <property type="molecule type" value="Genomic_DNA"/>
</dbReference>
<reference evidence="1 2" key="1">
    <citation type="journal article" date="2021" name="Hortic Res">
        <title>High-quality reference genome and annotation aids understanding of berry development for evergreen blueberry (Vaccinium darrowii).</title>
        <authorList>
            <person name="Yu J."/>
            <person name="Hulse-Kemp A.M."/>
            <person name="Babiker E."/>
            <person name="Staton M."/>
        </authorList>
    </citation>
    <scope>NUCLEOTIDE SEQUENCE [LARGE SCALE GENOMIC DNA]</scope>
    <source>
        <strain evidence="2">cv. NJ 8807/NJ 8810</strain>
        <tissue evidence="1">Young leaf</tissue>
    </source>
</reference>
<organism evidence="1 2">
    <name type="scientific">Vaccinium darrowii</name>
    <dbReference type="NCBI Taxonomy" id="229202"/>
    <lineage>
        <taxon>Eukaryota</taxon>
        <taxon>Viridiplantae</taxon>
        <taxon>Streptophyta</taxon>
        <taxon>Embryophyta</taxon>
        <taxon>Tracheophyta</taxon>
        <taxon>Spermatophyta</taxon>
        <taxon>Magnoliopsida</taxon>
        <taxon>eudicotyledons</taxon>
        <taxon>Gunneridae</taxon>
        <taxon>Pentapetalae</taxon>
        <taxon>asterids</taxon>
        <taxon>Ericales</taxon>
        <taxon>Ericaceae</taxon>
        <taxon>Vaccinioideae</taxon>
        <taxon>Vaccinieae</taxon>
        <taxon>Vaccinium</taxon>
    </lineage>
</organism>
<dbReference type="Proteomes" id="UP000828048">
    <property type="component" value="Chromosome 3"/>
</dbReference>